<dbReference type="EMBL" id="HBGK01053318">
    <property type="protein sequence ID" value="CAD9312337.1"/>
    <property type="molecule type" value="Transcribed_RNA"/>
</dbReference>
<feature type="compositionally biased region" description="Low complexity" evidence="1">
    <location>
        <begin position="131"/>
        <end position="144"/>
    </location>
</feature>
<evidence type="ECO:0008006" key="4">
    <source>
        <dbReference type="Google" id="ProtNLM"/>
    </source>
</evidence>
<dbReference type="AlphaFoldDB" id="A0A7S1VWT1"/>
<evidence type="ECO:0000256" key="2">
    <source>
        <dbReference type="SAM" id="SignalP"/>
    </source>
</evidence>
<feature type="compositionally biased region" description="Basic and acidic residues" evidence="1">
    <location>
        <begin position="194"/>
        <end position="213"/>
    </location>
</feature>
<feature type="region of interest" description="Disordered" evidence="1">
    <location>
        <begin position="102"/>
        <end position="145"/>
    </location>
</feature>
<organism evidence="3">
    <name type="scientific">Grammatophora oceanica</name>
    <dbReference type="NCBI Taxonomy" id="210454"/>
    <lineage>
        <taxon>Eukaryota</taxon>
        <taxon>Sar</taxon>
        <taxon>Stramenopiles</taxon>
        <taxon>Ochrophyta</taxon>
        <taxon>Bacillariophyta</taxon>
        <taxon>Fragilariophyceae</taxon>
        <taxon>Fragilariophycidae</taxon>
        <taxon>Rhabdonematales</taxon>
        <taxon>Grammatophoraceae</taxon>
        <taxon>Grammatophora</taxon>
    </lineage>
</organism>
<protein>
    <recommendedName>
        <fullName evidence="4">Calmodulin</fullName>
    </recommendedName>
</protein>
<sequence length="426" mass="47803">MRLILALYVVYCLTATVGVVQGNNTAKHWLNQIKHLKRRLSDIKKKRSKHHVSNVKAKKFKQEEDKLKEMELTIVQSQLAILSDHIDWEKLQDEYWMSTFQRDNEQSSRNRRLAARKNRNRAKRHKQRIQEAAAKAAAMEAKSPAEADDFDAEALGNALDKQVDGVLGGLLSSSQPDVSGAHGGDDHDDDDKDEPPARPGDDHEDEGGIHFDEDGGLVFQVDPDDPNLATSSGAAASDLDISGRFDPSLGIPIPIYNYDLGNCPDVGDSPEQVPCAPDNLPQICDKYDENDLGKFSECFEACTPSFCCIHDAKNTAPNENFISPNCNTDVNCAQYACCYIVWWKLHDTIGQAQALRLEQTDDFFDVDADFIEGDVTNIEFFREMLFHHFDDAAEIIRLGTVQINSTLSEFDSDLIFLNETYWDTLI</sequence>
<accession>A0A7S1VWT1</accession>
<reference evidence="3" key="1">
    <citation type="submission" date="2021-01" db="EMBL/GenBank/DDBJ databases">
        <authorList>
            <person name="Corre E."/>
            <person name="Pelletier E."/>
            <person name="Niang G."/>
            <person name="Scheremetjew M."/>
            <person name="Finn R."/>
            <person name="Kale V."/>
            <person name="Holt S."/>
            <person name="Cochrane G."/>
            <person name="Meng A."/>
            <person name="Brown T."/>
            <person name="Cohen L."/>
        </authorList>
    </citation>
    <scope>NUCLEOTIDE SEQUENCE</scope>
    <source>
        <strain evidence="3">CCMP 410</strain>
    </source>
</reference>
<proteinExistence type="predicted"/>
<evidence type="ECO:0000256" key="1">
    <source>
        <dbReference type="SAM" id="MobiDB-lite"/>
    </source>
</evidence>
<keyword evidence="2" id="KW-0732">Signal</keyword>
<evidence type="ECO:0000313" key="3">
    <source>
        <dbReference type="EMBL" id="CAD9312337.1"/>
    </source>
</evidence>
<feature type="chain" id="PRO_5030884351" description="Calmodulin" evidence="2">
    <location>
        <begin position="23"/>
        <end position="426"/>
    </location>
</feature>
<feature type="compositionally biased region" description="Basic residues" evidence="1">
    <location>
        <begin position="109"/>
        <end position="127"/>
    </location>
</feature>
<feature type="region of interest" description="Disordered" evidence="1">
    <location>
        <begin position="167"/>
        <end position="234"/>
    </location>
</feature>
<name>A0A7S1VWT1_9STRA</name>
<feature type="signal peptide" evidence="2">
    <location>
        <begin position="1"/>
        <end position="22"/>
    </location>
</feature>
<gene>
    <name evidence="3" type="ORF">GOCE00092_LOCUS28075</name>
</gene>